<evidence type="ECO:0000313" key="7">
    <source>
        <dbReference type="EMBL" id="EGC38894.1"/>
    </source>
</evidence>
<dbReference type="GO" id="GO:0051539">
    <property type="term" value="F:4 iron, 4 sulfur cluster binding"/>
    <property type="evidence" value="ECO:0000318"/>
    <property type="project" value="GO_Central"/>
</dbReference>
<dbReference type="CDD" id="cd02037">
    <property type="entry name" value="Mrp_NBP35"/>
    <property type="match status" value="1"/>
</dbReference>
<proteinExistence type="inferred from homology"/>
<reference evidence="8" key="1">
    <citation type="journal article" date="2011" name="Genome Biol.">
        <title>Comparative genomics of the social amoebae Dictyostelium discoideum and Dictyostelium purpureum.</title>
        <authorList>
            <consortium name="US DOE Joint Genome Institute (JGI-PGF)"/>
            <person name="Sucgang R."/>
            <person name="Kuo A."/>
            <person name="Tian X."/>
            <person name="Salerno W."/>
            <person name="Parikh A."/>
            <person name="Feasley C.L."/>
            <person name="Dalin E."/>
            <person name="Tu H."/>
            <person name="Huang E."/>
            <person name="Barry K."/>
            <person name="Lindquist E."/>
            <person name="Shapiro H."/>
            <person name="Bruce D."/>
            <person name="Schmutz J."/>
            <person name="Salamov A."/>
            <person name="Fey P."/>
            <person name="Gaudet P."/>
            <person name="Anjard C."/>
            <person name="Babu M.M."/>
            <person name="Basu S."/>
            <person name="Bushmanova Y."/>
            <person name="van der Wel H."/>
            <person name="Katoh-Kurasawa M."/>
            <person name="Dinh C."/>
            <person name="Coutinho P.M."/>
            <person name="Saito T."/>
            <person name="Elias M."/>
            <person name="Schaap P."/>
            <person name="Kay R.R."/>
            <person name="Henrissat B."/>
            <person name="Eichinger L."/>
            <person name="Rivero F."/>
            <person name="Putnam N.H."/>
            <person name="West C.M."/>
            <person name="Loomis W.F."/>
            <person name="Chisholm R.L."/>
            <person name="Shaulsky G."/>
            <person name="Strassmann J.E."/>
            <person name="Queller D.C."/>
            <person name="Kuspa A."/>
            <person name="Grigoriev I.V."/>
        </authorList>
    </citation>
    <scope>NUCLEOTIDE SEQUENCE [LARGE SCALE GENOMIC DNA]</scope>
    <source>
        <strain evidence="8">QSDP1</strain>
    </source>
</reference>
<dbReference type="GO" id="GO:0005524">
    <property type="term" value="F:ATP binding"/>
    <property type="evidence" value="ECO:0007669"/>
    <property type="project" value="UniProtKB-KW"/>
</dbReference>
<evidence type="ECO:0000256" key="1">
    <source>
        <dbReference type="ARBA" id="ARBA00022723"/>
    </source>
</evidence>
<dbReference type="PROSITE" id="PS01215">
    <property type="entry name" value="MRP"/>
    <property type="match status" value="1"/>
</dbReference>
<dbReference type="OrthoDB" id="1741334at2759"/>
<dbReference type="GO" id="GO:0046872">
    <property type="term" value="F:metal ion binding"/>
    <property type="evidence" value="ECO:0007669"/>
    <property type="project" value="UniProtKB-KW"/>
</dbReference>
<comment type="similarity">
    <text evidence="6">Belongs to the Mrp/NBP35 ATP-binding proteins family.</text>
</comment>
<dbReference type="OMA" id="CNHESHI"/>
<dbReference type="FunCoup" id="F0ZAV9">
    <property type="interactions" value="79"/>
</dbReference>
<dbReference type="InterPro" id="IPR033756">
    <property type="entry name" value="YlxH/NBP35"/>
</dbReference>
<dbReference type="GO" id="GO:0005739">
    <property type="term" value="C:mitochondrion"/>
    <property type="evidence" value="ECO:0000318"/>
    <property type="project" value="GO_Central"/>
</dbReference>
<dbReference type="STRING" id="5786.F0ZAV9"/>
<gene>
    <name evidence="7" type="ORF">DICPUDRAFT_148343</name>
</gene>
<keyword evidence="2" id="KW-0547">Nucleotide-binding</keyword>
<dbReference type="VEuPathDB" id="AmoebaDB:DICPUDRAFT_148343"/>
<dbReference type="KEGG" id="dpp:DICPUDRAFT_148343"/>
<evidence type="ECO:0000256" key="4">
    <source>
        <dbReference type="ARBA" id="ARBA00023004"/>
    </source>
</evidence>
<sequence length="341" mass="37162">MLKRTFLINSNNFKTLLSKCSSNNNIIGATSSINNNKIATPITTTKRYYFKTTCLQKHKHPHVAKVSIEGIKHIIAVSSAKGGVGKSTSAVNLALGLSSQDLSVGLLDADVFGPSIPLMMDLKGQEKPLVNDNNQMVPLINYGIKCMSMGFLVDEDDAIVWRGPMVMSALEKLLRQTNWGLLDVLVVDLPPGTGDAILTMCQRVPLSGAVIISTPQDVALADVVRGVNMFKKVNVPILGLVENMSHFNCPHCHESTHIFGSEGAKKTAQKMGINFLGDIPIHLEIRETSDSGKPITITQPNSPQAKIYKDISKEIIKQLEILDNQNNDSNNQKSPPNIVIE</sequence>
<dbReference type="AlphaFoldDB" id="F0ZAV9"/>
<dbReference type="FunFam" id="3.40.50.300:FF:000418">
    <property type="entry name" value="Iron-sulfur cluster carrier protein"/>
    <property type="match status" value="1"/>
</dbReference>
<dbReference type="SUPFAM" id="SSF52540">
    <property type="entry name" value="P-loop containing nucleoside triphosphate hydrolases"/>
    <property type="match status" value="1"/>
</dbReference>
<dbReference type="InterPro" id="IPR027417">
    <property type="entry name" value="P-loop_NTPase"/>
</dbReference>
<dbReference type="GO" id="GO:0016226">
    <property type="term" value="P:iron-sulfur cluster assembly"/>
    <property type="evidence" value="ECO:0000318"/>
    <property type="project" value="GO_Central"/>
</dbReference>
<keyword evidence="1" id="KW-0479">Metal-binding</keyword>
<dbReference type="Proteomes" id="UP000001064">
    <property type="component" value="Unassembled WGS sequence"/>
</dbReference>
<evidence type="ECO:0000256" key="5">
    <source>
        <dbReference type="ARBA" id="ARBA00023014"/>
    </source>
</evidence>
<name>F0ZAV9_DICPU</name>
<protein>
    <submittedName>
        <fullName evidence="7">Mrp/NBP35 family protein</fullName>
    </submittedName>
</protein>
<accession>F0ZAV9</accession>
<dbReference type="RefSeq" id="XP_003284574.1">
    <property type="nucleotide sequence ID" value="XM_003284526.1"/>
</dbReference>
<dbReference type="GO" id="GO:0032981">
    <property type="term" value="P:mitochondrial respiratory chain complex I assembly"/>
    <property type="evidence" value="ECO:0000318"/>
    <property type="project" value="GO_Central"/>
</dbReference>
<keyword evidence="3" id="KW-0067">ATP-binding</keyword>
<dbReference type="PANTHER" id="PTHR42961">
    <property type="entry name" value="IRON-SULFUR PROTEIN NUBPL"/>
    <property type="match status" value="1"/>
</dbReference>
<dbReference type="GeneID" id="10506376"/>
<evidence type="ECO:0000313" key="8">
    <source>
        <dbReference type="Proteomes" id="UP000001064"/>
    </source>
</evidence>
<dbReference type="InParanoid" id="F0ZAV9"/>
<keyword evidence="5" id="KW-0411">Iron-sulfur</keyword>
<keyword evidence="4" id="KW-0408">Iron</keyword>
<dbReference type="Gene3D" id="3.40.50.300">
    <property type="entry name" value="P-loop containing nucleotide triphosphate hydrolases"/>
    <property type="match status" value="1"/>
</dbReference>
<keyword evidence="8" id="KW-1185">Reference proteome</keyword>
<dbReference type="EMBL" id="GL870967">
    <property type="protein sequence ID" value="EGC38894.1"/>
    <property type="molecule type" value="Genomic_DNA"/>
</dbReference>
<dbReference type="InterPro" id="IPR000808">
    <property type="entry name" value="Mrp-like_CS"/>
</dbReference>
<evidence type="ECO:0000256" key="2">
    <source>
        <dbReference type="ARBA" id="ARBA00022741"/>
    </source>
</evidence>
<evidence type="ECO:0000256" key="6">
    <source>
        <dbReference type="ARBA" id="ARBA00024036"/>
    </source>
</evidence>
<dbReference type="Pfam" id="PF10609">
    <property type="entry name" value="ParA"/>
    <property type="match status" value="1"/>
</dbReference>
<dbReference type="HAMAP" id="MF_02040">
    <property type="entry name" value="Mrp_NBP35"/>
    <property type="match status" value="1"/>
</dbReference>
<dbReference type="GO" id="GO:0140663">
    <property type="term" value="F:ATP-dependent FeS chaperone activity"/>
    <property type="evidence" value="ECO:0007669"/>
    <property type="project" value="InterPro"/>
</dbReference>
<dbReference type="InterPro" id="IPR019591">
    <property type="entry name" value="Mrp/NBP35_ATP-bd"/>
</dbReference>
<organism evidence="7 8">
    <name type="scientific">Dictyostelium purpureum</name>
    <name type="common">Slime mold</name>
    <dbReference type="NCBI Taxonomy" id="5786"/>
    <lineage>
        <taxon>Eukaryota</taxon>
        <taxon>Amoebozoa</taxon>
        <taxon>Evosea</taxon>
        <taxon>Eumycetozoa</taxon>
        <taxon>Dictyostelia</taxon>
        <taxon>Dictyosteliales</taxon>
        <taxon>Dictyosteliaceae</taxon>
        <taxon>Dictyostelium</taxon>
    </lineage>
</organism>
<evidence type="ECO:0000256" key="3">
    <source>
        <dbReference type="ARBA" id="ARBA00022840"/>
    </source>
</evidence>
<dbReference type="InterPro" id="IPR044304">
    <property type="entry name" value="NUBPL-like"/>
</dbReference>
<dbReference type="eggNOG" id="KOG3022">
    <property type="taxonomic scope" value="Eukaryota"/>
</dbReference>
<dbReference type="PANTHER" id="PTHR42961:SF2">
    <property type="entry name" value="IRON-SULFUR PROTEIN NUBPL"/>
    <property type="match status" value="1"/>
</dbReference>